<feature type="domain" description="N-acetyltransferase" evidence="6">
    <location>
        <begin position="1"/>
        <end position="147"/>
    </location>
</feature>
<keyword evidence="8" id="KW-1185">Reference proteome</keyword>
<dbReference type="EC" id="2.3.1.266" evidence="5"/>
<dbReference type="EMBL" id="CP024847">
    <property type="protein sequence ID" value="AUR51132.1"/>
    <property type="molecule type" value="Genomic_DNA"/>
</dbReference>
<evidence type="ECO:0000256" key="2">
    <source>
        <dbReference type="ARBA" id="ARBA00022490"/>
    </source>
</evidence>
<evidence type="ECO:0000256" key="4">
    <source>
        <dbReference type="ARBA" id="ARBA00023315"/>
    </source>
</evidence>
<protein>
    <recommendedName>
        <fullName evidence="5">[Ribosomal protein bS18]-alanine N-acetyltransferase</fullName>
        <ecNumber evidence="5">2.3.1.266</ecNumber>
    </recommendedName>
</protein>
<evidence type="ECO:0000256" key="5">
    <source>
        <dbReference type="RuleBase" id="RU363094"/>
    </source>
</evidence>
<dbReference type="Proteomes" id="UP000236655">
    <property type="component" value="Chromosome"/>
</dbReference>
<dbReference type="InterPro" id="IPR000182">
    <property type="entry name" value="GNAT_dom"/>
</dbReference>
<evidence type="ECO:0000256" key="3">
    <source>
        <dbReference type="ARBA" id="ARBA00022679"/>
    </source>
</evidence>
<gene>
    <name evidence="7" type="primary">rimI</name>
    <name evidence="7" type="ORF">CUN60_02045</name>
</gene>
<dbReference type="RefSeq" id="WP_102950432.1">
    <property type="nucleotide sequence ID" value="NZ_CP024847.1"/>
</dbReference>
<dbReference type="InterPro" id="IPR050680">
    <property type="entry name" value="YpeA/RimI_acetyltransf"/>
</dbReference>
<dbReference type="OrthoDB" id="9796919at2"/>
<dbReference type="Gene3D" id="3.40.630.30">
    <property type="match status" value="1"/>
</dbReference>
<evidence type="ECO:0000259" key="6">
    <source>
        <dbReference type="PROSITE" id="PS51186"/>
    </source>
</evidence>
<keyword evidence="3 7" id="KW-0808">Transferase</keyword>
<comment type="function">
    <text evidence="5">Acetylates the N-terminal alanine of ribosomal protein bS18.</text>
</comment>
<comment type="catalytic activity">
    <reaction evidence="5">
        <text>N-terminal L-alanyl-[ribosomal protein bS18] + acetyl-CoA = N-terminal N(alpha)-acetyl-L-alanyl-[ribosomal protein bS18] + CoA + H(+)</text>
        <dbReference type="Rhea" id="RHEA:43756"/>
        <dbReference type="Rhea" id="RHEA-COMP:10676"/>
        <dbReference type="Rhea" id="RHEA-COMP:10677"/>
        <dbReference type="ChEBI" id="CHEBI:15378"/>
        <dbReference type="ChEBI" id="CHEBI:57287"/>
        <dbReference type="ChEBI" id="CHEBI:57288"/>
        <dbReference type="ChEBI" id="CHEBI:64718"/>
        <dbReference type="ChEBI" id="CHEBI:83683"/>
        <dbReference type="EC" id="2.3.1.266"/>
    </reaction>
</comment>
<organism evidence="7 8">
    <name type="scientific">Aquella oligotrophica</name>
    <dbReference type="NCBI Taxonomy" id="2067065"/>
    <lineage>
        <taxon>Bacteria</taxon>
        <taxon>Pseudomonadati</taxon>
        <taxon>Pseudomonadota</taxon>
        <taxon>Betaproteobacteria</taxon>
        <taxon>Neisseriales</taxon>
        <taxon>Neisseriaceae</taxon>
        <taxon>Aquella</taxon>
    </lineage>
</organism>
<dbReference type="Pfam" id="PF00583">
    <property type="entry name" value="Acetyltransf_1"/>
    <property type="match status" value="1"/>
</dbReference>
<evidence type="ECO:0000256" key="1">
    <source>
        <dbReference type="ARBA" id="ARBA00005395"/>
    </source>
</evidence>
<sequence length="147" mass="16457">MIIRELGAEEVGLLAEIDISVNPSAWSIENYLDAINNENQYILGIFDELDILIGGITYSSVLEEAEILQVCIASKEQGNGYASQLFNHLFDTLINSGVTQIFLEVRSNNIPAINLYHKLGFNIIAERKNYYRINGKLFDALVMAKSI</sequence>
<dbReference type="KEGG" id="nba:CUN60_02045"/>
<dbReference type="GO" id="GO:0008999">
    <property type="term" value="F:protein-N-terminal-alanine acetyltransferase activity"/>
    <property type="evidence" value="ECO:0007669"/>
    <property type="project" value="UniProtKB-EC"/>
</dbReference>
<dbReference type="GO" id="GO:0005737">
    <property type="term" value="C:cytoplasm"/>
    <property type="evidence" value="ECO:0007669"/>
    <property type="project" value="UniProtKB-SubCell"/>
</dbReference>
<name>A0A2I7N3V2_9NEIS</name>
<dbReference type="PANTHER" id="PTHR43420">
    <property type="entry name" value="ACETYLTRANSFERASE"/>
    <property type="match status" value="1"/>
</dbReference>
<reference evidence="8" key="1">
    <citation type="submission" date="2017-11" db="EMBL/GenBank/DDBJ databases">
        <authorList>
            <person name="Chan K.G."/>
            <person name="Lee L.S."/>
        </authorList>
    </citation>
    <scope>NUCLEOTIDE SEQUENCE [LARGE SCALE GENOMIC DNA]</scope>
    <source>
        <strain evidence="8">DSM 100970</strain>
    </source>
</reference>
<dbReference type="InterPro" id="IPR006464">
    <property type="entry name" value="AcTrfase_RimI/Ard1"/>
</dbReference>
<dbReference type="InterPro" id="IPR016181">
    <property type="entry name" value="Acyl_CoA_acyltransferase"/>
</dbReference>
<dbReference type="AlphaFoldDB" id="A0A2I7N3V2"/>
<dbReference type="PROSITE" id="PS51186">
    <property type="entry name" value="GNAT"/>
    <property type="match status" value="1"/>
</dbReference>
<keyword evidence="2 5" id="KW-0963">Cytoplasm</keyword>
<dbReference type="PANTHER" id="PTHR43420:SF12">
    <property type="entry name" value="N-ACETYLTRANSFERASE DOMAIN-CONTAINING PROTEIN"/>
    <property type="match status" value="1"/>
</dbReference>
<evidence type="ECO:0000313" key="8">
    <source>
        <dbReference type="Proteomes" id="UP000236655"/>
    </source>
</evidence>
<evidence type="ECO:0000313" key="7">
    <source>
        <dbReference type="EMBL" id="AUR51132.1"/>
    </source>
</evidence>
<proteinExistence type="inferred from homology"/>
<dbReference type="CDD" id="cd04301">
    <property type="entry name" value="NAT_SF"/>
    <property type="match status" value="1"/>
</dbReference>
<keyword evidence="4" id="KW-0012">Acyltransferase</keyword>
<dbReference type="NCBIfam" id="TIGR01575">
    <property type="entry name" value="rimI"/>
    <property type="match status" value="1"/>
</dbReference>
<comment type="similarity">
    <text evidence="1 5">Belongs to the acetyltransferase family. RimI subfamily.</text>
</comment>
<accession>A0A2I7N3V2</accession>
<dbReference type="SUPFAM" id="SSF55729">
    <property type="entry name" value="Acyl-CoA N-acyltransferases (Nat)"/>
    <property type="match status" value="1"/>
</dbReference>
<comment type="subcellular location">
    <subcellularLocation>
        <location evidence="5">Cytoplasm</location>
    </subcellularLocation>
</comment>